<accession>A0A5Q4VE09</accession>
<comment type="caution">
    <text evidence="4">The sequence shown here is derived from an EMBL/GenBank/DDBJ whole genome shotgun (WGS) entry which is preliminary data.</text>
</comment>
<evidence type="ECO:0000256" key="1">
    <source>
        <dbReference type="ARBA" id="ARBA00004196"/>
    </source>
</evidence>
<keyword evidence="5" id="KW-1185">Reference proteome</keyword>
<dbReference type="InterPro" id="IPR019546">
    <property type="entry name" value="TAT_signal_bac_arc"/>
</dbReference>
<gene>
    <name evidence="4" type="ORF">FIM25_03270</name>
</gene>
<reference evidence="4 5" key="1">
    <citation type="submission" date="2019-06" db="EMBL/GenBank/DDBJ databases">
        <title>Desulfobotulus mexicanus sp. nov., a novel sulfate-reducing bacterium isolated from the sediment of an alkaline crater lake in Mexico.</title>
        <authorList>
            <person name="Hirschler-Rea A."/>
        </authorList>
    </citation>
    <scope>NUCLEOTIDE SEQUENCE [LARGE SCALE GENOMIC DNA]</scope>
    <source>
        <strain evidence="4 5">PAR22N</strain>
    </source>
</reference>
<dbReference type="GO" id="GO:0051536">
    <property type="term" value="F:iron-sulfur cluster binding"/>
    <property type="evidence" value="ECO:0007669"/>
    <property type="project" value="UniProtKB-KW"/>
</dbReference>
<protein>
    <submittedName>
        <fullName evidence="4">Twin-arginine translocation signal domain-containing protein</fullName>
    </submittedName>
</protein>
<name>A0A5Q4VE09_9BACT</name>
<dbReference type="Proteomes" id="UP000321899">
    <property type="component" value="Unassembled WGS sequence"/>
</dbReference>
<keyword evidence="3" id="KW-0411">Iron-sulfur</keyword>
<comment type="subcellular location">
    <subcellularLocation>
        <location evidence="1">Cell envelope</location>
    </subcellularLocation>
</comment>
<evidence type="ECO:0000256" key="2">
    <source>
        <dbReference type="ARBA" id="ARBA00011771"/>
    </source>
</evidence>
<comment type="subunit">
    <text evidence="2">Heterodimer of a large and a small subunit.</text>
</comment>
<proteinExistence type="predicted"/>
<evidence type="ECO:0000313" key="5">
    <source>
        <dbReference type="Proteomes" id="UP000321899"/>
    </source>
</evidence>
<dbReference type="EMBL" id="VDMB01000002">
    <property type="protein sequence ID" value="TYT75929.1"/>
    <property type="molecule type" value="Genomic_DNA"/>
</dbReference>
<dbReference type="PROSITE" id="PS51318">
    <property type="entry name" value="TAT"/>
    <property type="match status" value="1"/>
</dbReference>
<dbReference type="NCBIfam" id="TIGR01409">
    <property type="entry name" value="TAT_signal_seq"/>
    <property type="match status" value="1"/>
</dbReference>
<dbReference type="AlphaFoldDB" id="A0A5Q4VE09"/>
<sequence length="31" mass="3312">MKEEGMGRRTFLKFAAVGALAGSIQVIPGYL</sequence>
<organism evidence="4 5">
    <name type="scientific">Desulfobotulus mexicanus</name>
    <dbReference type="NCBI Taxonomy" id="2586642"/>
    <lineage>
        <taxon>Bacteria</taxon>
        <taxon>Pseudomonadati</taxon>
        <taxon>Thermodesulfobacteriota</taxon>
        <taxon>Desulfobacteria</taxon>
        <taxon>Desulfobacterales</taxon>
        <taxon>Desulfobacteraceae</taxon>
        <taxon>Desulfobotulus</taxon>
    </lineage>
</organism>
<evidence type="ECO:0000256" key="3">
    <source>
        <dbReference type="ARBA" id="ARBA00023014"/>
    </source>
</evidence>
<keyword evidence="3" id="KW-0479">Metal-binding</keyword>
<evidence type="ECO:0000313" key="4">
    <source>
        <dbReference type="EMBL" id="TYT75929.1"/>
    </source>
</evidence>
<keyword evidence="3" id="KW-0408">Iron</keyword>
<dbReference type="GO" id="GO:0030313">
    <property type="term" value="C:cell envelope"/>
    <property type="evidence" value="ECO:0007669"/>
    <property type="project" value="UniProtKB-SubCell"/>
</dbReference>
<dbReference type="InterPro" id="IPR006311">
    <property type="entry name" value="TAT_signal"/>
</dbReference>